<dbReference type="AlphaFoldDB" id="A0A060H8G9"/>
<evidence type="ECO:0000256" key="10">
    <source>
        <dbReference type="ARBA" id="ARBA00030775"/>
    </source>
</evidence>
<evidence type="ECO:0000256" key="9">
    <source>
        <dbReference type="ARBA" id="ARBA00025772"/>
    </source>
</evidence>
<dbReference type="Pfam" id="PF07963">
    <property type="entry name" value="N_methyl"/>
    <property type="match status" value="1"/>
</dbReference>
<feature type="domain" description="General secretion pathway GspH" evidence="12">
    <location>
        <begin position="55"/>
        <end position="162"/>
    </location>
</feature>
<dbReference type="GO" id="GO:0005886">
    <property type="term" value="C:plasma membrane"/>
    <property type="evidence" value="ECO:0007669"/>
    <property type="project" value="UniProtKB-SubCell"/>
</dbReference>
<evidence type="ECO:0000256" key="7">
    <source>
        <dbReference type="ARBA" id="ARBA00022989"/>
    </source>
</evidence>
<dbReference type="EMBL" id="CP006696">
    <property type="protein sequence ID" value="AIC09217.1"/>
    <property type="molecule type" value="Genomic_DNA"/>
</dbReference>
<keyword evidence="4" id="KW-0488">Methylation</keyword>
<keyword evidence="5" id="KW-0997">Cell inner membrane</keyword>
<dbReference type="Gene3D" id="3.55.40.10">
    <property type="entry name" value="minor pseudopilin epsh domain"/>
    <property type="match status" value="1"/>
</dbReference>
<dbReference type="InterPro" id="IPR045584">
    <property type="entry name" value="Pilin-like"/>
</dbReference>
<comment type="similarity">
    <text evidence="9">Belongs to the GSP H family.</text>
</comment>
<evidence type="ECO:0000256" key="8">
    <source>
        <dbReference type="ARBA" id="ARBA00023136"/>
    </source>
</evidence>
<keyword evidence="8 11" id="KW-0472">Membrane</keyword>
<dbReference type="Proteomes" id="UP000027215">
    <property type="component" value="Chromosome"/>
</dbReference>
<dbReference type="NCBIfam" id="TIGR02532">
    <property type="entry name" value="IV_pilin_GFxxxE"/>
    <property type="match status" value="1"/>
</dbReference>
<evidence type="ECO:0000256" key="11">
    <source>
        <dbReference type="SAM" id="Phobius"/>
    </source>
</evidence>
<dbReference type="InterPro" id="IPR022346">
    <property type="entry name" value="T2SS_GspH"/>
</dbReference>
<dbReference type="SUPFAM" id="SSF54523">
    <property type="entry name" value="Pili subunits"/>
    <property type="match status" value="1"/>
</dbReference>
<reference evidence="13 14" key="1">
    <citation type="submission" date="2013-08" db="EMBL/GenBank/DDBJ databases">
        <authorList>
            <person name="Stouthamer R."/>
            <person name="Nunney L."/>
        </authorList>
    </citation>
    <scope>NUCLEOTIDE SEQUENCE [LARGE SCALE GENOMIC DNA]</scope>
    <source>
        <strain evidence="14">ann-1</strain>
    </source>
</reference>
<comment type="subcellular location">
    <subcellularLocation>
        <location evidence="1">Cell inner membrane</location>
        <topology evidence="1">Single-pass membrane protein</topology>
    </subcellularLocation>
</comment>
<keyword evidence="7 11" id="KW-1133">Transmembrane helix</keyword>
<evidence type="ECO:0000256" key="5">
    <source>
        <dbReference type="ARBA" id="ARBA00022519"/>
    </source>
</evidence>
<evidence type="ECO:0000256" key="3">
    <source>
        <dbReference type="ARBA" id="ARBA00022475"/>
    </source>
</evidence>
<dbReference type="InterPro" id="IPR012902">
    <property type="entry name" value="N_methyl_site"/>
</dbReference>
<evidence type="ECO:0000256" key="6">
    <source>
        <dbReference type="ARBA" id="ARBA00022692"/>
    </source>
</evidence>
<name>A0A060H8G9_XYLFS</name>
<evidence type="ECO:0000256" key="1">
    <source>
        <dbReference type="ARBA" id="ARBA00004377"/>
    </source>
</evidence>
<evidence type="ECO:0000259" key="12">
    <source>
        <dbReference type="Pfam" id="PF12019"/>
    </source>
</evidence>
<sequence length="191" mass="20662">MYLNMSQWKLTPHAPSYGFSTVELMVTIAILAILAGLAYPSFMNLINGERLTSSANELVASLQLARTEAIRLGSPVTVCRSDDGRTCRTGGPWQRWVTVARARNNIIRVNDAISNVTVQGSPRITSLSDQIVFRPDGLARDVSGALLTAQLSLCMPNTRMANNIRFVSINGGSRIRVSPGATAPCSQPNDE</sequence>
<organism evidence="13 14">
    <name type="scientific">Xylella fastidiosa subsp. sandyi Ann-1</name>
    <dbReference type="NCBI Taxonomy" id="155920"/>
    <lineage>
        <taxon>Bacteria</taxon>
        <taxon>Pseudomonadati</taxon>
        <taxon>Pseudomonadota</taxon>
        <taxon>Gammaproteobacteria</taxon>
        <taxon>Lysobacterales</taxon>
        <taxon>Lysobacteraceae</taxon>
        <taxon>Xylella</taxon>
    </lineage>
</organism>
<dbReference type="GO" id="GO:0015628">
    <property type="term" value="P:protein secretion by the type II secretion system"/>
    <property type="evidence" value="ECO:0007669"/>
    <property type="project" value="InterPro"/>
</dbReference>
<evidence type="ECO:0000256" key="2">
    <source>
        <dbReference type="ARBA" id="ARBA00021549"/>
    </source>
</evidence>
<evidence type="ECO:0000256" key="4">
    <source>
        <dbReference type="ARBA" id="ARBA00022481"/>
    </source>
</evidence>
<gene>
    <name evidence="13" type="ORF">D934_01020</name>
</gene>
<evidence type="ECO:0000313" key="14">
    <source>
        <dbReference type="Proteomes" id="UP000027215"/>
    </source>
</evidence>
<feature type="transmembrane region" description="Helical" evidence="11">
    <location>
        <begin position="20"/>
        <end position="42"/>
    </location>
</feature>
<dbReference type="PATRIC" id="fig|155920.8.peg.241"/>
<dbReference type="Pfam" id="PF12019">
    <property type="entry name" value="GspH"/>
    <property type="match status" value="1"/>
</dbReference>
<proteinExistence type="inferred from homology"/>
<protein>
    <recommendedName>
        <fullName evidence="2">Type II secretion system protein H</fullName>
    </recommendedName>
    <alternativeName>
        <fullName evidence="10">General secretion pathway protein H</fullName>
    </alternativeName>
</protein>
<dbReference type="GO" id="GO:0015627">
    <property type="term" value="C:type II protein secretion system complex"/>
    <property type="evidence" value="ECO:0007669"/>
    <property type="project" value="InterPro"/>
</dbReference>
<dbReference type="KEGG" id="xfs:D934_01020"/>
<accession>A0A060H8G9</accession>
<evidence type="ECO:0000313" key="13">
    <source>
        <dbReference type="EMBL" id="AIC09217.1"/>
    </source>
</evidence>
<dbReference type="HOGENOM" id="CLU_084761_1_2_6"/>
<keyword evidence="6 11" id="KW-0812">Transmembrane</keyword>
<keyword evidence="3" id="KW-1003">Cell membrane</keyword>